<protein>
    <submittedName>
        <fullName evidence="2">MBL fold metallo-hydrolase</fullName>
    </submittedName>
</protein>
<dbReference type="InterPro" id="IPR001279">
    <property type="entry name" value="Metallo-B-lactamas"/>
</dbReference>
<sequence length="228" mass="25113">MATRLTEGLWHIDCQTRDKPNVYVVEGDGGRTLVDAGWAGDESGVRDGLADAGVDPETIDRVLLTHYDADHVGTLARLTPDLDAPVFIHHEDRDYVAGESLPPWTARFGLEALHRLYYRQLTLPDLPVRPVRDGDDIGGFEARHTPGHTPGHTVYVHDGVDAAFLGDLVNARGERLRPTGRATNYDSERLEASIRELLDDVPEFEHACPGHGPPLTDGFRRLSRAVDG</sequence>
<dbReference type="Pfam" id="PF00753">
    <property type="entry name" value="Lactamase_B"/>
    <property type="match status" value="1"/>
</dbReference>
<dbReference type="PANTHER" id="PTHR42951">
    <property type="entry name" value="METALLO-BETA-LACTAMASE DOMAIN-CONTAINING"/>
    <property type="match status" value="1"/>
</dbReference>
<dbReference type="InterPro" id="IPR036866">
    <property type="entry name" value="RibonucZ/Hydroxyglut_hydro"/>
</dbReference>
<accession>A0ABU2FCU6</accession>
<evidence type="ECO:0000259" key="1">
    <source>
        <dbReference type="SMART" id="SM00849"/>
    </source>
</evidence>
<reference evidence="2 3" key="1">
    <citation type="submission" date="2022-06" db="EMBL/GenBank/DDBJ databases">
        <title>Haloarcula sp. a new haloarchaeum isolate from saline soil.</title>
        <authorList>
            <person name="Strakova D."/>
            <person name="Galisteo C."/>
            <person name="Sanchez-Porro C."/>
            <person name="Ventosa A."/>
        </authorList>
    </citation>
    <scope>NUCLEOTIDE SEQUENCE [LARGE SCALE GENOMIC DNA]</scope>
    <source>
        <strain evidence="2 3">S1CR25-12</strain>
    </source>
</reference>
<organism evidence="2 3">
    <name type="scientific">Haloarcula saliterrae</name>
    <dbReference type="NCBI Taxonomy" id="2950534"/>
    <lineage>
        <taxon>Archaea</taxon>
        <taxon>Methanobacteriati</taxon>
        <taxon>Methanobacteriota</taxon>
        <taxon>Stenosarchaea group</taxon>
        <taxon>Halobacteria</taxon>
        <taxon>Halobacteriales</taxon>
        <taxon>Haloarculaceae</taxon>
        <taxon>Haloarcula</taxon>
    </lineage>
</organism>
<evidence type="ECO:0000313" key="3">
    <source>
        <dbReference type="Proteomes" id="UP001259659"/>
    </source>
</evidence>
<dbReference type="PANTHER" id="PTHR42951:SF4">
    <property type="entry name" value="ACYL-COENZYME A THIOESTERASE MBLAC2"/>
    <property type="match status" value="1"/>
</dbReference>
<dbReference type="RefSeq" id="WP_310919750.1">
    <property type="nucleotide sequence ID" value="NZ_JAMQON010000003.1"/>
</dbReference>
<comment type="caution">
    <text evidence="2">The sequence shown here is derived from an EMBL/GenBank/DDBJ whole genome shotgun (WGS) entry which is preliminary data.</text>
</comment>
<dbReference type="Gene3D" id="3.60.15.10">
    <property type="entry name" value="Ribonuclease Z/Hydroxyacylglutathione hydrolase-like"/>
    <property type="match status" value="1"/>
</dbReference>
<dbReference type="CDD" id="cd07721">
    <property type="entry name" value="yflN-like_MBL-fold"/>
    <property type="match status" value="1"/>
</dbReference>
<evidence type="ECO:0000313" key="2">
    <source>
        <dbReference type="EMBL" id="MDS0260085.1"/>
    </source>
</evidence>
<dbReference type="SMART" id="SM00849">
    <property type="entry name" value="Lactamase_B"/>
    <property type="match status" value="1"/>
</dbReference>
<gene>
    <name evidence="2" type="ORF">NDI56_11840</name>
</gene>
<dbReference type="Proteomes" id="UP001259659">
    <property type="component" value="Unassembled WGS sequence"/>
</dbReference>
<name>A0ABU2FCU6_9EURY</name>
<dbReference type="InterPro" id="IPR050855">
    <property type="entry name" value="NDM-1-like"/>
</dbReference>
<dbReference type="SUPFAM" id="SSF56281">
    <property type="entry name" value="Metallo-hydrolase/oxidoreductase"/>
    <property type="match status" value="1"/>
</dbReference>
<dbReference type="EMBL" id="JAMQON010000003">
    <property type="protein sequence ID" value="MDS0260085.1"/>
    <property type="molecule type" value="Genomic_DNA"/>
</dbReference>
<feature type="domain" description="Metallo-beta-lactamase" evidence="1">
    <location>
        <begin position="19"/>
        <end position="211"/>
    </location>
</feature>
<keyword evidence="3" id="KW-1185">Reference proteome</keyword>
<proteinExistence type="predicted"/>